<evidence type="ECO:0000256" key="3">
    <source>
        <dbReference type="ARBA" id="ARBA00022827"/>
    </source>
</evidence>
<evidence type="ECO:0000259" key="5">
    <source>
        <dbReference type="Pfam" id="PF02525"/>
    </source>
</evidence>
<feature type="domain" description="Flavodoxin-like fold" evidence="5">
    <location>
        <begin position="3"/>
        <end position="189"/>
    </location>
</feature>
<evidence type="ECO:0000313" key="7">
    <source>
        <dbReference type="Proteomes" id="UP000076661"/>
    </source>
</evidence>
<dbReference type="Gene3D" id="3.40.50.360">
    <property type="match status" value="1"/>
</dbReference>
<dbReference type="Pfam" id="PF02525">
    <property type="entry name" value="Flavodoxin_2"/>
    <property type="match status" value="1"/>
</dbReference>
<dbReference type="PANTHER" id="PTHR46305">
    <property type="match status" value="1"/>
</dbReference>
<dbReference type="PANTHER" id="PTHR46305:SF3">
    <property type="entry name" value="NADPH:QUINONE OXIDOREDUCTASE MDAB"/>
    <property type="match status" value="1"/>
</dbReference>
<gene>
    <name evidence="6" type="ORF">N478_04925</name>
</gene>
<accession>A0A162C352</accession>
<dbReference type="Proteomes" id="UP000076661">
    <property type="component" value="Unassembled WGS sequence"/>
</dbReference>
<dbReference type="SUPFAM" id="SSF52218">
    <property type="entry name" value="Flavoproteins"/>
    <property type="match status" value="1"/>
</dbReference>
<comment type="caution">
    <text evidence="6">The sequence shown here is derived from an EMBL/GenBank/DDBJ whole genome shotgun (WGS) entry which is preliminary data.</text>
</comment>
<dbReference type="AlphaFoldDB" id="A0A162C352"/>
<dbReference type="InterPro" id="IPR003680">
    <property type="entry name" value="Flavodoxin_fold"/>
</dbReference>
<comment type="similarity">
    <text evidence="4">Belongs to the oxidoreductase MdaB family.</text>
</comment>
<proteinExistence type="inferred from homology"/>
<dbReference type="EMBL" id="AUXX01000045">
    <property type="protein sequence ID" value="KZN61414.1"/>
    <property type="molecule type" value="Genomic_DNA"/>
</dbReference>
<organism evidence="6 7">
    <name type="scientific">Pseudoalteromonas luteoviolacea S4060-1</name>
    <dbReference type="NCBI Taxonomy" id="1365257"/>
    <lineage>
        <taxon>Bacteria</taxon>
        <taxon>Pseudomonadati</taxon>
        <taxon>Pseudomonadota</taxon>
        <taxon>Gammaproteobacteria</taxon>
        <taxon>Alteromonadales</taxon>
        <taxon>Pseudoalteromonadaceae</taxon>
        <taxon>Pseudoalteromonas</taxon>
    </lineage>
</organism>
<evidence type="ECO:0000256" key="2">
    <source>
        <dbReference type="ARBA" id="ARBA00022630"/>
    </source>
</evidence>
<evidence type="ECO:0000313" key="6">
    <source>
        <dbReference type="EMBL" id="KZN61414.1"/>
    </source>
</evidence>
<keyword evidence="2" id="KW-0285">Flavoprotein</keyword>
<protein>
    <submittedName>
        <fullName evidence="6">Flavodoxin</fullName>
    </submittedName>
</protein>
<dbReference type="RefSeq" id="WP_063382543.1">
    <property type="nucleotide sequence ID" value="NZ_AUXX01000045.1"/>
</dbReference>
<name>A0A162C352_9GAMM</name>
<dbReference type="InterPro" id="IPR029039">
    <property type="entry name" value="Flavoprotein-like_sf"/>
</dbReference>
<sequence length="193" mass="22213">MSNVLIINGHHYYPFSKGKLNATLVDHARMMFERQGHSVRIVSMKEEINIEQELNNHKWADFVLFQSPINWMGVTWSFKKYMDEVYTAGMAGALCEGDGRSANQPKNNYGRGGKLSGKKYMFSVTLNAPEEAFNNKDEFFDGKSIDDLLFPMHMNFKFFDMAPLPSFACYDVMKNADIEADLTRFTAHITQYF</sequence>
<dbReference type="PATRIC" id="fig|1365257.3.peg.4299"/>
<reference evidence="6 7" key="1">
    <citation type="submission" date="2013-07" db="EMBL/GenBank/DDBJ databases">
        <title>Comparative Genomic and Metabolomic Analysis of Twelve Strains of Pseudoalteromonas luteoviolacea.</title>
        <authorList>
            <person name="Vynne N.G."/>
            <person name="Mansson M."/>
            <person name="Gram L."/>
        </authorList>
    </citation>
    <scope>NUCLEOTIDE SEQUENCE [LARGE SCALE GENOMIC DNA]</scope>
    <source>
        <strain evidence="6 7">S4060-1</strain>
    </source>
</reference>
<evidence type="ECO:0000256" key="1">
    <source>
        <dbReference type="ARBA" id="ARBA00001974"/>
    </source>
</evidence>
<evidence type="ECO:0000256" key="4">
    <source>
        <dbReference type="ARBA" id="ARBA00037981"/>
    </source>
</evidence>
<comment type="cofactor">
    <cofactor evidence="1">
        <name>FAD</name>
        <dbReference type="ChEBI" id="CHEBI:57692"/>
    </cofactor>
</comment>
<keyword evidence="3" id="KW-0274">FAD</keyword>
<dbReference type="InterPro" id="IPR052397">
    <property type="entry name" value="NADPH-QR_MdaB"/>
</dbReference>